<sequence length="370" mass="41935">MKTLIIAPSVLNAYGGPSTVANNVLKGFVKIDEVLSRNDVEITFLSIGDAVSKKITGNIEVLGTKRFPLRTFTGEIQALLKKIDGFDLVHSHNLYEVVPYLLSGTPTVFTLHGIFWKEKNFNKGYAKPWLKLLEYRLRLYYPRLSKLVAISWYVLDELKSRNFDTSKTVIIENPVSEEFFNVKKREEDLILYPATLIPRKNQLGFLKAVSLIKEELKDYKVVFTASGDRDYEKMLRKFVKENRINAEFLGKIPYDKVIELYSKASVVALTSFQETLPMAVLESLATGTPVICSNVGGIPYAVKNGETGVIVDPYDPRDIAEKLLMLLGDETLRKRLGRRAKKEALKRWRAEVIARKHLDLYLKLLGGDGV</sequence>
<dbReference type="Proteomes" id="UP001245683">
    <property type="component" value="Unassembled WGS sequence"/>
</dbReference>
<dbReference type="InterPro" id="IPR028098">
    <property type="entry name" value="Glyco_trans_4-like_N"/>
</dbReference>
<dbReference type="EC" id="2.4.-.-" evidence="4"/>
<evidence type="ECO:0000256" key="1">
    <source>
        <dbReference type="ARBA" id="ARBA00022679"/>
    </source>
</evidence>
<dbReference type="SUPFAM" id="SSF53756">
    <property type="entry name" value="UDP-Glycosyltransferase/glycogen phosphorylase"/>
    <property type="match status" value="1"/>
</dbReference>
<accession>A0AAE4T1C9</accession>
<evidence type="ECO:0000259" key="2">
    <source>
        <dbReference type="Pfam" id="PF00534"/>
    </source>
</evidence>
<dbReference type="EMBL" id="JAVDZE010000002">
    <property type="protein sequence ID" value="MDV3104090.1"/>
    <property type="molecule type" value="Genomic_DNA"/>
</dbReference>
<dbReference type="Gene3D" id="3.40.50.2000">
    <property type="entry name" value="Glycogen Phosphorylase B"/>
    <property type="match status" value="2"/>
</dbReference>
<comment type="caution">
    <text evidence="4">The sequence shown here is derived from an EMBL/GenBank/DDBJ whole genome shotgun (WGS) entry which is preliminary data.</text>
</comment>
<name>A0AAE4T1C9_9EURY</name>
<evidence type="ECO:0000259" key="3">
    <source>
        <dbReference type="Pfam" id="PF13439"/>
    </source>
</evidence>
<feature type="domain" description="Glycosyltransferase subfamily 4-like N-terminal" evidence="3">
    <location>
        <begin position="71"/>
        <end position="178"/>
    </location>
</feature>
<dbReference type="Pfam" id="PF13439">
    <property type="entry name" value="Glyco_transf_4"/>
    <property type="match status" value="1"/>
</dbReference>
<protein>
    <submittedName>
        <fullName evidence="4">Glycosyltransferase family 4 protein</fullName>
        <ecNumber evidence="4">2.4.-.-</ecNumber>
    </submittedName>
</protein>
<evidence type="ECO:0000313" key="4">
    <source>
        <dbReference type="EMBL" id="MDV3104090.1"/>
    </source>
</evidence>
<keyword evidence="5" id="KW-1185">Reference proteome</keyword>
<dbReference type="Pfam" id="PF00534">
    <property type="entry name" value="Glycos_transf_1"/>
    <property type="match status" value="1"/>
</dbReference>
<organism evidence="4 5">
    <name type="scientific">Thermococcus waiotapuensis</name>
    <dbReference type="NCBI Taxonomy" id="90909"/>
    <lineage>
        <taxon>Archaea</taxon>
        <taxon>Methanobacteriati</taxon>
        <taxon>Methanobacteriota</taxon>
        <taxon>Thermococci</taxon>
        <taxon>Thermococcales</taxon>
        <taxon>Thermococcaceae</taxon>
        <taxon>Thermococcus</taxon>
    </lineage>
</organism>
<evidence type="ECO:0000313" key="5">
    <source>
        <dbReference type="Proteomes" id="UP001245683"/>
    </source>
</evidence>
<proteinExistence type="predicted"/>
<dbReference type="PANTHER" id="PTHR46401:SF2">
    <property type="entry name" value="GLYCOSYLTRANSFERASE WBBK-RELATED"/>
    <property type="match status" value="1"/>
</dbReference>
<gene>
    <name evidence="4" type="ORF">RBI02_05985</name>
</gene>
<dbReference type="GO" id="GO:0016757">
    <property type="term" value="F:glycosyltransferase activity"/>
    <property type="evidence" value="ECO:0007669"/>
    <property type="project" value="UniProtKB-KW"/>
</dbReference>
<dbReference type="AlphaFoldDB" id="A0AAE4T1C9"/>
<reference evidence="4 5" key="1">
    <citation type="submission" date="2023-08" db="EMBL/GenBank/DDBJ databases">
        <title>Draft genome sequence of Thermococcus waiotapuensis WT1T, a thermophilic sulphur-dependent archaeon from order Thermococcales.</title>
        <authorList>
            <person name="Manners S.H."/>
            <person name="Carere C.R."/>
            <person name="Dhami M.K."/>
            <person name="Dobson R.C.J."/>
            <person name="Stott M.B."/>
        </authorList>
    </citation>
    <scope>NUCLEOTIDE SEQUENCE [LARGE SCALE GENOMIC DNA]</scope>
    <source>
        <strain evidence="4 5">WT1</strain>
    </source>
</reference>
<feature type="domain" description="Glycosyl transferase family 1" evidence="2">
    <location>
        <begin position="180"/>
        <end position="342"/>
    </location>
</feature>
<dbReference type="RefSeq" id="WP_315341802.1">
    <property type="nucleotide sequence ID" value="NZ_JAVDZE010000002.1"/>
</dbReference>
<dbReference type="CDD" id="cd03801">
    <property type="entry name" value="GT4_PimA-like"/>
    <property type="match status" value="1"/>
</dbReference>
<dbReference type="PANTHER" id="PTHR46401">
    <property type="entry name" value="GLYCOSYLTRANSFERASE WBBK-RELATED"/>
    <property type="match status" value="1"/>
</dbReference>
<dbReference type="InterPro" id="IPR001296">
    <property type="entry name" value="Glyco_trans_1"/>
</dbReference>
<keyword evidence="1 4" id="KW-0808">Transferase</keyword>
<keyword evidence="4" id="KW-0328">Glycosyltransferase</keyword>